<feature type="region of interest" description="Disordered" evidence="1">
    <location>
        <begin position="75"/>
        <end position="108"/>
    </location>
</feature>
<evidence type="ECO:0000313" key="3">
    <source>
        <dbReference type="Proteomes" id="UP001168821"/>
    </source>
</evidence>
<gene>
    <name evidence="2" type="ORF">Zmor_013468</name>
</gene>
<sequence length="191" mass="21109">MASISRAFNMIDTVASNVALRQWAAFLKKETPPHGRSFQLTNSVEAVGSISKKGNTTPWKRFIPRSPWQQWAAFPTKETPPRGRGSFSDLRGSSGQHFRQRKHHPAEEVHSAISTAAVGNISDEETPPRGRSRHSAIFAAAVGSISDEESPPRAKIFNIGTRASTRGSQHTFSYTLIVDECKPLRGERLPF</sequence>
<evidence type="ECO:0000313" key="2">
    <source>
        <dbReference type="EMBL" id="KAJ3654270.1"/>
    </source>
</evidence>
<accession>A0AA38IDK2</accession>
<organism evidence="2 3">
    <name type="scientific">Zophobas morio</name>
    <dbReference type="NCBI Taxonomy" id="2755281"/>
    <lineage>
        <taxon>Eukaryota</taxon>
        <taxon>Metazoa</taxon>
        <taxon>Ecdysozoa</taxon>
        <taxon>Arthropoda</taxon>
        <taxon>Hexapoda</taxon>
        <taxon>Insecta</taxon>
        <taxon>Pterygota</taxon>
        <taxon>Neoptera</taxon>
        <taxon>Endopterygota</taxon>
        <taxon>Coleoptera</taxon>
        <taxon>Polyphaga</taxon>
        <taxon>Cucujiformia</taxon>
        <taxon>Tenebrionidae</taxon>
        <taxon>Zophobas</taxon>
    </lineage>
</organism>
<evidence type="ECO:0000256" key="1">
    <source>
        <dbReference type="SAM" id="MobiDB-lite"/>
    </source>
</evidence>
<comment type="caution">
    <text evidence="2">The sequence shown here is derived from an EMBL/GenBank/DDBJ whole genome shotgun (WGS) entry which is preliminary data.</text>
</comment>
<proteinExistence type="predicted"/>
<reference evidence="2" key="1">
    <citation type="journal article" date="2023" name="G3 (Bethesda)">
        <title>Whole genome assemblies of Zophobas morio and Tenebrio molitor.</title>
        <authorList>
            <person name="Kaur S."/>
            <person name="Stinson S.A."/>
            <person name="diCenzo G.C."/>
        </authorList>
    </citation>
    <scope>NUCLEOTIDE SEQUENCE</scope>
    <source>
        <strain evidence="2">QUZm001</strain>
    </source>
</reference>
<protein>
    <submittedName>
        <fullName evidence="2">Uncharacterized protein</fullName>
    </submittedName>
</protein>
<keyword evidence="3" id="KW-1185">Reference proteome</keyword>
<dbReference type="EMBL" id="JALNTZ010000004">
    <property type="protein sequence ID" value="KAJ3654270.1"/>
    <property type="molecule type" value="Genomic_DNA"/>
</dbReference>
<dbReference type="Proteomes" id="UP001168821">
    <property type="component" value="Unassembled WGS sequence"/>
</dbReference>
<dbReference type="AlphaFoldDB" id="A0AA38IDK2"/>
<name>A0AA38IDK2_9CUCU</name>